<proteinExistence type="predicted"/>
<dbReference type="Pfam" id="PF20167">
    <property type="entry name" value="Transposase_32"/>
    <property type="match status" value="1"/>
</dbReference>
<name>M1DN58_SOLTU</name>
<evidence type="ECO:0000313" key="2">
    <source>
        <dbReference type="EnsemblPlants" id="PGSC0003DMT400091675"/>
    </source>
</evidence>
<organism evidence="2 3">
    <name type="scientific">Solanum tuberosum</name>
    <name type="common">Potato</name>
    <dbReference type="NCBI Taxonomy" id="4113"/>
    <lineage>
        <taxon>Eukaryota</taxon>
        <taxon>Viridiplantae</taxon>
        <taxon>Streptophyta</taxon>
        <taxon>Embryophyta</taxon>
        <taxon>Tracheophyta</taxon>
        <taxon>Spermatophyta</taxon>
        <taxon>Magnoliopsida</taxon>
        <taxon>eudicotyledons</taxon>
        <taxon>Gunneridae</taxon>
        <taxon>Pentapetalae</taxon>
        <taxon>asterids</taxon>
        <taxon>lamiids</taxon>
        <taxon>Solanales</taxon>
        <taxon>Solanaceae</taxon>
        <taxon>Solanoideae</taxon>
        <taxon>Solaneae</taxon>
        <taxon>Solanum</taxon>
    </lineage>
</organism>
<accession>M1DN58</accession>
<evidence type="ECO:0000259" key="1">
    <source>
        <dbReference type="Pfam" id="PF20167"/>
    </source>
</evidence>
<sequence length="154" mass="17590">MPSIHELFKRHRCEWMTRSPGSYTEEIVKEFYISMQPPPRVSLTQADNVVTWDRTVMVAALVAGFEMDFARLIIAEVHERAFKSTTTYSIPCLLFHLCRDSGVPVWHYDKLIQATKTLDISLIRDEANVVAPRRDLQVEVAPLGADLVADVEQM</sequence>
<dbReference type="EnsemblPlants" id="PGSC0003DMT400091675">
    <property type="protein sequence ID" value="PGSC0003DMT400091675"/>
    <property type="gene ID" value="PGSC0003DMG400041246"/>
</dbReference>
<dbReference type="PaxDb" id="4113-PGSC0003DMT400091675"/>
<dbReference type="AlphaFoldDB" id="M1DN58"/>
<keyword evidence="3" id="KW-1185">Reference proteome</keyword>
<evidence type="ECO:0000313" key="3">
    <source>
        <dbReference type="Proteomes" id="UP000011115"/>
    </source>
</evidence>
<feature type="domain" description="Putative plant transposon protein" evidence="1">
    <location>
        <begin position="40"/>
        <end position="104"/>
    </location>
</feature>
<reference evidence="3" key="1">
    <citation type="journal article" date="2011" name="Nature">
        <title>Genome sequence and analysis of the tuber crop potato.</title>
        <authorList>
            <consortium name="The Potato Genome Sequencing Consortium"/>
        </authorList>
    </citation>
    <scope>NUCLEOTIDE SEQUENCE [LARGE SCALE GENOMIC DNA]</scope>
    <source>
        <strain evidence="3">cv. DM1-3 516 R44</strain>
    </source>
</reference>
<dbReference type="HOGENOM" id="CLU_028647_5_1_1"/>
<reference evidence="2" key="2">
    <citation type="submission" date="2015-06" db="UniProtKB">
        <authorList>
            <consortium name="EnsemblPlants"/>
        </authorList>
    </citation>
    <scope>IDENTIFICATION</scope>
    <source>
        <strain evidence="2">DM1-3 516 R44</strain>
    </source>
</reference>
<dbReference type="InterPro" id="IPR046796">
    <property type="entry name" value="Transposase_32_dom"/>
</dbReference>
<protein>
    <submittedName>
        <fullName evidence="2">Integrase core domain containing protein</fullName>
    </submittedName>
</protein>
<dbReference type="Proteomes" id="UP000011115">
    <property type="component" value="Unassembled WGS sequence"/>
</dbReference>
<dbReference type="Gramene" id="PGSC0003DMT400091675">
    <property type="protein sequence ID" value="PGSC0003DMT400091675"/>
    <property type="gene ID" value="PGSC0003DMG400041246"/>
</dbReference>
<dbReference type="InParanoid" id="M1DN58"/>